<evidence type="ECO:0000313" key="6">
    <source>
        <dbReference type="Proteomes" id="UP000669179"/>
    </source>
</evidence>
<dbReference type="Pfam" id="PF01381">
    <property type="entry name" value="HTH_3"/>
    <property type="match status" value="1"/>
</dbReference>
<proteinExistence type="predicted"/>
<dbReference type="CDD" id="cd02209">
    <property type="entry name" value="cupin_XRE_C"/>
    <property type="match status" value="1"/>
</dbReference>
<dbReference type="InterPro" id="IPR010982">
    <property type="entry name" value="Lambda_DNA-bd_dom_sf"/>
</dbReference>
<dbReference type="RefSeq" id="WP_208261763.1">
    <property type="nucleotide sequence ID" value="NZ_JAGEOJ010000022.1"/>
</dbReference>
<dbReference type="PANTHER" id="PTHR46797">
    <property type="entry name" value="HTH-TYPE TRANSCRIPTIONAL REGULATOR"/>
    <property type="match status" value="1"/>
</dbReference>
<dbReference type="InterPro" id="IPR014710">
    <property type="entry name" value="RmlC-like_jellyroll"/>
</dbReference>
<dbReference type="InterPro" id="IPR011051">
    <property type="entry name" value="RmlC_Cupin_sf"/>
</dbReference>
<feature type="domain" description="HTH cro/C1-type" evidence="4">
    <location>
        <begin position="15"/>
        <end position="69"/>
    </location>
</feature>
<dbReference type="PANTHER" id="PTHR46797:SF23">
    <property type="entry name" value="HTH-TYPE TRANSCRIPTIONAL REGULATOR SUTR"/>
    <property type="match status" value="1"/>
</dbReference>
<dbReference type="Gene3D" id="1.10.260.40">
    <property type="entry name" value="lambda repressor-like DNA-binding domains"/>
    <property type="match status" value="1"/>
</dbReference>
<evidence type="ECO:0000256" key="1">
    <source>
        <dbReference type="ARBA" id="ARBA00023015"/>
    </source>
</evidence>
<dbReference type="PROSITE" id="PS50943">
    <property type="entry name" value="HTH_CROC1"/>
    <property type="match status" value="1"/>
</dbReference>
<keyword evidence="2" id="KW-0238">DNA-binding</keyword>
<dbReference type="InterPro" id="IPR001387">
    <property type="entry name" value="Cro/C1-type_HTH"/>
</dbReference>
<reference evidence="5" key="1">
    <citation type="submission" date="2021-03" db="EMBL/GenBank/DDBJ databases">
        <authorList>
            <person name="Kanchanasin P."/>
            <person name="Saeng-In P."/>
            <person name="Phongsopitanun W."/>
            <person name="Yuki M."/>
            <person name="Kudo T."/>
            <person name="Ohkuma M."/>
            <person name="Tanasupawat S."/>
        </authorList>
    </citation>
    <scope>NUCLEOTIDE SEQUENCE</scope>
    <source>
        <strain evidence="5">GKU 128</strain>
    </source>
</reference>
<dbReference type="Pfam" id="PF07883">
    <property type="entry name" value="Cupin_2"/>
    <property type="match status" value="1"/>
</dbReference>
<evidence type="ECO:0000259" key="4">
    <source>
        <dbReference type="PROSITE" id="PS50943"/>
    </source>
</evidence>
<gene>
    <name evidence="5" type="ORF">J4573_42105</name>
</gene>
<dbReference type="InterPro" id="IPR050807">
    <property type="entry name" value="TransReg_Diox_bact_type"/>
</dbReference>
<dbReference type="GO" id="GO:0005829">
    <property type="term" value="C:cytosol"/>
    <property type="evidence" value="ECO:0007669"/>
    <property type="project" value="TreeGrafter"/>
</dbReference>
<keyword evidence="3" id="KW-0804">Transcription</keyword>
<dbReference type="GO" id="GO:0003677">
    <property type="term" value="F:DNA binding"/>
    <property type="evidence" value="ECO:0007669"/>
    <property type="project" value="UniProtKB-KW"/>
</dbReference>
<dbReference type="GO" id="GO:0003700">
    <property type="term" value="F:DNA-binding transcription factor activity"/>
    <property type="evidence" value="ECO:0007669"/>
    <property type="project" value="TreeGrafter"/>
</dbReference>
<dbReference type="SUPFAM" id="SSF47413">
    <property type="entry name" value="lambda repressor-like DNA-binding domains"/>
    <property type="match status" value="1"/>
</dbReference>
<comment type="caution">
    <text evidence="5">The sequence shown here is derived from an EMBL/GenBank/DDBJ whole genome shotgun (WGS) entry which is preliminary data.</text>
</comment>
<name>A0A939T839_9ACTN</name>
<accession>A0A939T839</accession>
<dbReference type="Gene3D" id="2.60.120.10">
    <property type="entry name" value="Jelly Rolls"/>
    <property type="match status" value="1"/>
</dbReference>
<dbReference type="CDD" id="cd00093">
    <property type="entry name" value="HTH_XRE"/>
    <property type="match status" value="1"/>
</dbReference>
<keyword evidence="6" id="KW-1185">Reference proteome</keyword>
<dbReference type="SMART" id="SM00530">
    <property type="entry name" value="HTH_XRE"/>
    <property type="match status" value="1"/>
</dbReference>
<evidence type="ECO:0000256" key="3">
    <source>
        <dbReference type="ARBA" id="ARBA00023163"/>
    </source>
</evidence>
<dbReference type="AlphaFoldDB" id="A0A939T839"/>
<protein>
    <submittedName>
        <fullName evidence="5">Helix-turn-helix transcriptional regulator</fullName>
    </submittedName>
</protein>
<dbReference type="Proteomes" id="UP000669179">
    <property type="component" value="Unassembled WGS sequence"/>
</dbReference>
<dbReference type="SUPFAM" id="SSF51182">
    <property type="entry name" value="RmlC-like cupins"/>
    <property type="match status" value="1"/>
</dbReference>
<organism evidence="5 6">
    <name type="scientific">Actinomadura barringtoniae</name>
    <dbReference type="NCBI Taxonomy" id="1427535"/>
    <lineage>
        <taxon>Bacteria</taxon>
        <taxon>Bacillati</taxon>
        <taxon>Actinomycetota</taxon>
        <taxon>Actinomycetes</taxon>
        <taxon>Streptosporangiales</taxon>
        <taxon>Thermomonosporaceae</taxon>
        <taxon>Actinomadura</taxon>
    </lineage>
</organism>
<dbReference type="EMBL" id="JAGEOJ010000022">
    <property type="protein sequence ID" value="MBO2453743.1"/>
    <property type="molecule type" value="Genomic_DNA"/>
</dbReference>
<evidence type="ECO:0000256" key="2">
    <source>
        <dbReference type="ARBA" id="ARBA00023125"/>
    </source>
</evidence>
<keyword evidence="1" id="KW-0805">Transcription regulation</keyword>
<sequence length="191" mass="20860">MDERPEIAKVVARNLRTRRTDRGMTLVELAERSGVSRRMLTLIEKGEGNPSLGTLERVGRALGVPFAALVGADRPGEVHVTAPEAMVTPWRSEHGHGRIAVTGPHAVELWDWRLDPGDRYDADPDPTGAQEMILVVSGRLTLELAADRYVLPAGHAVRFPSDRGYAYVNEGERPVRFSRNTVPPPVPAAGS</sequence>
<evidence type="ECO:0000313" key="5">
    <source>
        <dbReference type="EMBL" id="MBO2453743.1"/>
    </source>
</evidence>
<dbReference type="InterPro" id="IPR013096">
    <property type="entry name" value="Cupin_2"/>
</dbReference>